<dbReference type="EMBL" id="BMQL01000009">
    <property type="protein sequence ID" value="GGR08101.1"/>
    <property type="molecule type" value="Genomic_DNA"/>
</dbReference>
<dbReference type="PANTHER" id="PTHR14237">
    <property type="entry name" value="MOLYBDOPTERIN COFACTOR SULFURASE MOSC"/>
    <property type="match status" value="1"/>
</dbReference>
<dbReference type="GO" id="GO:0030170">
    <property type="term" value="F:pyridoxal phosphate binding"/>
    <property type="evidence" value="ECO:0007669"/>
    <property type="project" value="InterPro"/>
</dbReference>
<dbReference type="InterPro" id="IPR005302">
    <property type="entry name" value="MoCF_Sase_C"/>
</dbReference>
<dbReference type="Pfam" id="PF03476">
    <property type="entry name" value="MOSC_N"/>
    <property type="match status" value="1"/>
</dbReference>
<dbReference type="PROSITE" id="PS51340">
    <property type="entry name" value="MOSC"/>
    <property type="match status" value="1"/>
</dbReference>
<dbReference type="GO" id="GO:0003824">
    <property type="term" value="F:catalytic activity"/>
    <property type="evidence" value="ECO:0007669"/>
    <property type="project" value="InterPro"/>
</dbReference>
<dbReference type="SUPFAM" id="SSF141673">
    <property type="entry name" value="MOSC N-terminal domain-like"/>
    <property type="match status" value="1"/>
</dbReference>
<dbReference type="RefSeq" id="WP_189090113.1">
    <property type="nucleotide sequence ID" value="NZ_BMQL01000009.1"/>
</dbReference>
<dbReference type="Pfam" id="PF03473">
    <property type="entry name" value="MOSC"/>
    <property type="match status" value="1"/>
</dbReference>
<evidence type="ECO:0000313" key="3">
    <source>
        <dbReference type="Proteomes" id="UP000603865"/>
    </source>
</evidence>
<feature type="domain" description="MOSC" evidence="1">
    <location>
        <begin position="123"/>
        <end position="272"/>
    </location>
</feature>
<reference evidence="2" key="1">
    <citation type="journal article" date="2014" name="Int. J. Syst. Evol. Microbiol.">
        <title>Complete genome sequence of Corynebacterium casei LMG S-19264T (=DSM 44701T), isolated from a smear-ripened cheese.</title>
        <authorList>
            <consortium name="US DOE Joint Genome Institute (JGI-PGF)"/>
            <person name="Walter F."/>
            <person name="Albersmeier A."/>
            <person name="Kalinowski J."/>
            <person name="Ruckert C."/>
        </authorList>
    </citation>
    <scope>NUCLEOTIDE SEQUENCE</scope>
    <source>
        <strain evidence="2">JCM 31311</strain>
    </source>
</reference>
<protein>
    <submittedName>
        <fullName evidence="2">MOSC domain-containing protein</fullName>
    </submittedName>
</protein>
<dbReference type="GO" id="GO:0030151">
    <property type="term" value="F:molybdenum ion binding"/>
    <property type="evidence" value="ECO:0007669"/>
    <property type="project" value="InterPro"/>
</dbReference>
<dbReference type="SUPFAM" id="SSF50800">
    <property type="entry name" value="PK beta-barrel domain-like"/>
    <property type="match status" value="1"/>
</dbReference>
<evidence type="ECO:0000259" key="1">
    <source>
        <dbReference type="PROSITE" id="PS51340"/>
    </source>
</evidence>
<keyword evidence="3" id="KW-1185">Reference proteome</keyword>
<dbReference type="PANTHER" id="PTHR14237:SF19">
    <property type="entry name" value="MITOCHONDRIAL AMIDOXIME REDUCING COMPONENT 1"/>
    <property type="match status" value="1"/>
</dbReference>
<gene>
    <name evidence="2" type="ORF">GCM10008957_21140</name>
</gene>
<name>A0A918C5U3_9DEIO</name>
<sequence>MPTPPAPLTLSALYIYPIKSAGGIQLDSSEVGPRGLHLDRRWMVIDQGRQPVTQRQFPRMRQLQVTLEGAGLRVEAPGMPRLHVPAQPQKEGQSIDFWGSEVGGTEVSDEATAWFSDYLDDGCTLLHLPDDVERWQPTGRPYRSLLAYVDGNPFNLITAASLADVNTRSPRPVTVQDFRPNLLIGGDLPPYSEDCWRRIRIGGLHFEVVESCARCSIVNVTEEGRMSAEPLRTLTRTRQRDRKVPFGQNMVQDAPYEERTGRLQVGDVLEVLEVGDTPNPMY</sequence>
<dbReference type="AlphaFoldDB" id="A0A918C5U3"/>
<dbReference type="Proteomes" id="UP000603865">
    <property type="component" value="Unassembled WGS sequence"/>
</dbReference>
<reference evidence="2" key="2">
    <citation type="submission" date="2020-09" db="EMBL/GenBank/DDBJ databases">
        <authorList>
            <person name="Sun Q."/>
            <person name="Ohkuma M."/>
        </authorList>
    </citation>
    <scope>NUCLEOTIDE SEQUENCE</scope>
    <source>
        <strain evidence="2">JCM 31311</strain>
    </source>
</reference>
<evidence type="ECO:0000313" key="2">
    <source>
        <dbReference type="EMBL" id="GGR08101.1"/>
    </source>
</evidence>
<organism evidence="2 3">
    <name type="scientific">Deinococcus ruber</name>
    <dbReference type="NCBI Taxonomy" id="1848197"/>
    <lineage>
        <taxon>Bacteria</taxon>
        <taxon>Thermotogati</taxon>
        <taxon>Deinococcota</taxon>
        <taxon>Deinococci</taxon>
        <taxon>Deinococcales</taxon>
        <taxon>Deinococcaceae</taxon>
        <taxon>Deinococcus</taxon>
    </lineage>
</organism>
<comment type="caution">
    <text evidence="2">The sequence shown here is derived from an EMBL/GenBank/DDBJ whole genome shotgun (WGS) entry which is preliminary data.</text>
</comment>
<dbReference type="InterPro" id="IPR005303">
    <property type="entry name" value="MOCOS_middle"/>
</dbReference>
<dbReference type="InterPro" id="IPR011037">
    <property type="entry name" value="Pyrv_Knase-like_insert_dom_sf"/>
</dbReference>
<accession>A0A918C5U3</accession>
<proteinExistence type="predicted"/>